<evidence type="ECO:0000256" key="2">
    <source>
        <dbReference type="ARBA" id="ARBA00022553"/>
    </source>
</evidence>
<feature type="domain" description="Polyphosphate kinase N-terminal" evidence="8">
    <location>
        <begin position="11"/>
        <end position="55"/>
    </location>
</feature>
<dbReference type="GO" id="GO:0006799">
    <property type="term" value="P:polyphosphate biosynthetic process"/>
    <property type="evidence" value="ECO:0007669"/>
    <property type="project" value="InterPro"/>
</dbReference>
<dbReference type="InterPro" id="IPR041108">
    <property type="entry name" value="PP_kinase_C_1"/>
</dbReference>
<evidence type="ECO:0000313" key="12">
    <source>
        <dbReference type="Proteomes" id="UP000000211"/>
    </source>
</evidence>
<keyword evidence="11" id="KW-0614">Plasmid</keyword>
<gene>
    <name evidence="11" type="ORF">Theos_2381</name>
</gene>
<dbReference type="InterPro" id="IPR036832">
    <property type="entry name" value="PPK_N_dom_sf"/>
</dbReference>
<keyword evidence="12" id="KW-1185">Reference proteome</keyword>
<dbReference type="Pfam" id="PF02503">
    <property type="entry name" value="PP_kinase"/>
    <property type="match status" value="1"/>
</dbReference>
<evidence type="ECO:0000259" key="8">
    <source>
        <dbReference type="Pfam" id="PF13089"/>
    </source>
</evidence>
<dbReference type="Pfam" id="PF13089">
    <property type="entry name" value="PP_kinase_N"/>
    <property type="match status" value="1"/>
</dbReference>
<dbReference type="GO" id="GO:0009358">
    <property type="term" value="C:polyphosphate kinase complex"/>
    <property type="evidence" value="ECO:0007669"/>
    <property type="project" value="InterPro"/>
</dbReference>
<evidence type="ECO:0000313" key="11">
    <source>
        <dbReference type="EMBL" id="AFV77367.1"/>
    </source>
</evidence>
<feature type="domain" description="Polyphosphate kinase C-terminal" evidence="9">
    <location>
        <begin position="478"/>
        <end position="604"/>
    </location>
</feature>
<dbReference type="InterPro" id="IPR025200">
    <property type="entry name" value="PPK_C_dom2"/>
</dbReference>
<dbReference type="Proteomes" id="UP000000211">
    <property type="component" value="Plasmid pTHEOS01"/>
</dbReference>
<evidence type="ECO:0000256" key="5">
    <source>
        <dbReference type="ARBA" id="ARBA00022777"/>
    </source>
</evidence>
<dbReference type="InterPro" id="IPR024953">
    <property type="entry name" value="PP_kinase_middle"/>
</dbReference>
<dbReference type="KEGG" id="tos:Theos_2381"/>
<dbReference type="EMBL" id="CP003250">
    <property type="protein sequence ID" value="AFV77367.1"/>
    <property type="molecule type" value="Genomic_DNA"/>
</dbReference>
<dbReference type="EC" id="2.7.4.1" evidence="1"/>
<dbReference type="Gene3D" id="1.20.58.310">
    <property type="entry name" value="Polyphosphate kinase N-terminal domain"/>
    <property type="match status" value="1"/>
</dbReference>
<feature type="domain" description="Polyphosphate kinase middle" evidence="7">
    <location>
        <begin position="152"/>
        <end position="265"/>
    </location>
</feature>
<dbReference type="Gene3D" id="3.30.870.10">
    <property type="entry name" value="Endonuclease Chain A"/>
    <property type="match status" value="2"/>
</dbReference>
<dbReference type="OrthoDB" id="9761456at2"/>
<dbReference type="Pfam" id="PF17941">
    <property type="entry name" value="PP_kinase_C_1"/>
    <property type="match status" value="1"/>
</dbReference>
<evidence type="ECO:0000259" key="10">
    <source>
        <dbReference type="Pfam" id="PF17941"/>
    </source>
</evidence>
<sequence>METRPETLSPEMAWLHFNRRVLAQTEREDFPLLERLRFLAIWAANLDEFFAARVSRPFAEGRGTPPYLALLEEARDQARLAARRYRHLLEGLAPLGLRVLPWEVLNPDERRYFGAYLAEVVAPKTDLIPLEAVGDLSSGALYLAAGEGRPELFIRLPEGVPRLLPVPGQEGAFVRLGELVRQRSDLFLPEPRPLYELRVVRLASLEQARVDWEELPQALEARLDGRVSHLELEEAFPRAWGEAVREALGLEAEEVFRLPPPLDLRLVEALVRAGPLEARFPPLKPKRPRGFLQDPWAYLEARDLALFHPFEDYRLVEEFAWKAALDPEVEALRATLYRIGDANALAEALIRAAQEGKEVAVFLEGRARFDELQNLYWRLRFQRAGVRVLPLLEKKVHAKALWVKRGGRAYAHLGTGNYNAQNGALYTDLSLFTARPELVGEVEAFFRALEAGTAPHLRRLKTGPAIRQALLQAILQEAHPGGWILLKCNHLTDPPLLQALEEAAEAGARVDLIVRSTLVRLHPKVRARSLVGRFLEHARMAAFRAGGRWNVWAGSADLMPRNLDRRYELFFPLPEGEAKAKALRYLRRQLEDEANAFLLLPEGERALWGGRRNAHLQPF</sequence>
<evidence type="ECO:0000256" key="4">
    <source>
        <dbReference type="ARBA" id="ARBA00022741"/>
    </source>
</evidence>
<evidence type="ECO:0000256" key="6">
    <source>
        <dbReference type="ARBA" id="ARBA00022840"/>
    </source>
</evidence>
<organism evidence="11 12">
    <name type="scientific">Thermus oshimai JL-2</name>
    <dbReference type="NCBI Taxonomy" id="751945"/>
    <lineage>
        <taxon>Bacteria</taxon>
        <taxon>Thermotogati</taxon>
        <taxon>Deinococcota</taxon>
        <taxon>Deinococci</taxon>
        <taxon>Thermales</taxon>
        <taxon>Thermaceae</taxon>
        <taxon>Thermus</taxon>
    </lineage>
</organism>
<dbReference type="Pfam" id="PF13090">
    <property type="entry name" value="PP_kinase_C"/>
    <property type="match status" value="1"/>
</dbReference>
<keyword evidence="3" id="KW-0808">Transferase</keyword>
<reference evidence="11 12" key="1">
    <citation type="journal article" date="2013" name="Genome Announc.">
        <title>Whole Genome Sequencing of Thermus oshimai JL-2 and Thermus thermophilus JL-18, Incomplete Denitrifiers from the United States Great Basin.</title>
        <authorList>
            <person name="Murugapiran S.K."/>
            <person name="Huntemann M."/>
            <person name="Wei C.L."/>
            <person name="Han J."/>
            <person name="Detter J.C."/>
            <person name="Han C.S."/>
            <person name="Erkkila T.H."/>
            <person name="Teshima H."/>
            <person name="Chen A."/>
            <person name="Kyrpides N."/>
            <person name="Mavrommatis K."/>
            <person name="Markowitz V."/>
            <person name="Szeto E."/>
            <person name="Ivanova N."/>
            <person name="Pagani I."/>
            <person name="Lam J."/>
            <person name="McDonald A.I."/>
            <person name="Dodsworth J.A."/>
            <person name="Pati A."/>
            <person name="Goodwin L."/>
            <person name="Peters L."/>
            <person name="Pitluck S."/>
            <person name="Woyke T."/>
            <person name="Hedlund B.P."/>
        </authorList>
    </citation>
    <scope>NUCLEOTIDE SEQUENCE</scope>
    <source>
        <strain evidence="11 12">JL-2</strain>
        <plasmid evidence="11">pTHEOS01</plasmid>
    </source>
</reference>
<dbReference type="InterPro" id="IPR003414">
    <property type="entry name" value="PP_kinase"/>
</dbReference>
<dbReference type="HOGENOM" id="CLU_009678_5_0_0"/>
<keyword evidence="6" id="KW-0067">ATP-binding</keyword>
<dbReference type="InterPro" id="IPR036830">
    <property type="entry name" value="PP_kinase_middle_dom_sf"/>
</dbReference>
<dbReference type="AlphaFoldDB" id="K7RLW0"/>
<feature type="domain" description="Polyphosphate kinase C-terminal" evidence="10">
    <location>
        <begin position="298"/>
        <end position="451"/>
    </location>
</feature>
<geneLocation type="plasmid" evidence="11 12">
    <name>pTHEOS01</name>
</geneLocation>
<name>K7RLW0_THEOS</name>
<dbReference type="Gene3D" id="3.30.1840.10">
    <property type="entry name" value="Polyphosphate kinase middle domain"/>
    <property type="match status" value="1"/>
</dbReference>
<proteinExistence type="predicted"/>
<keyword evidence="2" id="KW-0597">Phosphoprotein</keyword>
<evidence type="ECO:0000256" key="1">
    <source>
        <dbReference type="ARBA" id="ARBA00012960"/>
    </source>
</evidence>
<evidence type="ECO:0000259" key="9">
    <source>
        <dbReference type="Pfam" id="PF13090"/>
    </source>
</evidence>
<evidence type="ECO:0000256" key="3">
    <source>
        <dbReference type="ARBA" id="ARBA00022679"/>
    </source>
</evidence>
<dbReference type="SUPFAM" id="SSF143724">
    <property type="entry name" value="PHP14-like"/>
    <property type="match status" value="1"/>
</dbReference>
<protein>
    <recommendedName>
        <fullName evidence="1">ATP-polyphosphate phosphotransferase</fullName>
        <ecNumber evidence="1">2.7.4.1</ecNumber>
    </recommendedName>
</protein>
<dbReference type="PANTHER" id="PTHR30218">
    <property type="entry name" value="POLYPHOSPHATE KINASE"/>
    <property type="match status" value="1"/>
</dbReference>
<dbReference type="SUPFAM" id="SSF140356">
    <property type="entry name" value="PPK N-terminal domain-like"/>
    <property type="match status" value="1"/>
</dbReference>
<accession>K7RLW0</accession>
<keyword evidence="5 11" id="KW-0418">Kinase</keyword>
<dbReference type="PATRIC" id="fig|751945.3.peg.2320"/>
<dbReference type="InterPro" id="IPR025198">
    <property type="entry name" value="PPK_N_dom"/>
</dbReference>
<dbReference type="GO" id="GO:0008976">
    <property type="term" value="F:polyphosphate kinase activity"/>
    <property type="evidence" value="ECO:0007669"/>
    <property type="project" value="InterPro"/>
</dbReference>
<evidence type="ECO:0000259" key="7">
    <source>
        <dbReference type="Pfam" id="PF02503"/>
    </source>
</evidence>
<dbReference type="RefSeq" id="WP_015065362.1">
    <property type="nucleotide sequence ID" value="NC_019387.1"/>
</dbReference>
<dbReference type="SUPFAM" id="SSF56024">
    <property type="entry name" value="Phospholipase D/nuclease"/>
    <property type="match status" value="2"/>
</dbReference>
<dbReference type="PANTHER" id="PTHR30218:SF0">
    <property type="entry name" value="POLYPHOSPHATE KINASE"/>
    <property type="match status" value="1"/>
</dbReference>
<keyword evidence="4" id="KW-0547">Nucleotide-binding</keyword>